<comment type="caution">
    <text evidence="2">The sequence shown here is derived from an EMBL/GenBank/DDBJ whole genome shotgun (WGS) entry which is preliminary data.</text>
</comment>
<feature type="region of interest" description="Disordered" evidence="1">
    <location>
        <begin position="8"/>
        <end position="37"/>
    </location>
</feature>
<dbReference type="Proteomes" id="UP001610432">
    <property type="component" value="Unassembled WGS sequence"/>
</dbReference>
<dbReference type="Pfam" id="PF12511">
    <property type="entry name" value="DUF3716"/>
    <property type="match status" value="1"/>
</dbReference>
<keyword evidence="3" id="KW-1185">Reference proteome</keyword>
<dbReference type="RefSeq" id="XP_070883311.1">
    <property type="nucleotide sequence ID" value="XM_071025778.1"/>
</dbReference>
<sequence length="283" mass="31989">MSALFAAYGLARGNSPSPDQPRRDETSPDRGVRDTINEIDAPDLPRSACDDRLIQLLSPVRPLDWDNGLARELKDKRQRTAALLQCRGVAIAACSHCQHRGPWKSCVVFPTYKNQSMWSSACANCIFHHKGVHCSHRHAFEAQSGQPWDVKLPARGGLHCVLTREPNSAMSAGTSTKSMTIKRKEDSEETDADTQKPSKKMHHTPRPSYLKTAFDGQALPWPVRPSSWNDVAQLRLQLKDFEFFAHNTRKRIEELESQENRSPTAFWEVEAAKFFQSAREKKP</sequence>
<reference evidence="2 3" key="1">
    <citation type="submission" date="2024-07" db="EMBL/GenBank/DDBJ databases">
        <title>Section-level genome sequencing and comparative genomics of Aspergillus sections Usti and Cavernicolus.</title>
        <authorList>
            <consortium name="Lawrence Berkeley National Laboratory"/>
            <person name="Nybo J.L."/>
            <person name="Vesth T.C."/>
            <person name="Theobald S."/>
            <person name="Frisvad J.C."/>
            <person name="Larsen T.O."/>
            <person name="Kjaerboelling I."/>
            <person name="Rothschild-Mancinelli K."/>
            <person name="Lyhne E.K."/>
            <person name="Kogle M.E."/>
            <person name="Barry K."/>
            <person name="Clum A."/>
            <person name="Na H."/>
            <person name="Ledsgaard L."/>
            <person name="Lin J."/>
            <person name="Lipzen A."/>
            <person name="Kuo A."/>
            <person name="Riley R."/>
            <person name="Mondo S."/>
            <person name="Labutti K."/>
            <person name="Haridas S."/>
            <person name="Pangalinan J."/>
            <person name="Salamov A.A."/>
            <person name="Simmons B.A."/>
            <person name="Magnuson J.K."/>
            <person name="Chen J."/>
            <person name="Drula E."/>
            <person name="Henrissat B."/>
            <person name="Wiebenga A."/>
            <person name="Lubbers R.J."/>
            <person name="Gomes A.C."/>
            <person name="Macurrencykelacurrency M.R."/>
            <person name="Stajich J."/>
            <person name="Grigoriev I.V."/>
            <person name="Mortensen U.H."/>
            <person name="De Vries R.P."/>
            <person name="Baker S.E."/>
            <person name="Andersen M.R."/>
        </authorList>
    </citation>
    <scope>NUCLEOTIDE SEQUENCE [LARGE SCALE GENOMIC DNA]</scope>
    <source>
        <strain evidence="2 3">CBS 449.75</strain>
    </source>
</reference>
<feature type="compositionally biased region" description="Polar residues" evidence="1">
    <location>
        <begin position="166"/>
        <end position="179"/>
    </location>
</feature>
<dbReference type="InterPro" id="IPR022190">
    <property type="entry name" value="DUF3716"/>
</dbReference>
<dbReference type="EMBL" id="JBFXLQ010000041">
    <property type="protein sequence ID" value="KAL2864332.1"/>
    <property type="molecule type" value="Genomic_DNA"/>
</dbReference>
<evidence type="ECO:0000256" key="1">
    <source>
        <dbReference type="SAM" id="MobiDB-lite"/>
    </source>
</evidence>
<name>A0ABR4LIX6_9EURO</name>
<protein>
    <submittedName>
        <fullName evidence="2">Uncharacterized protein</fullName>
    </submittedName>
</protein>
<organism evidence="2 3">
    <name type="scientific">Aspergillus lucknowensis</name>
    <dbReference type="NCBI Taxonomy" id="176173"/>
    <lineage>
        <taxon>Eukaryota</taxon>
        <taxon>Fungi</taxon>
        <taxon>Dikarya</taxon>
        <taxon>Ascomycota</taxon>
        <taxon>Pezizomycotina</taxon>
        <taxon>Eurotiomycetes</taxon>
        <taxon>Eurotiomycetidae</taxon>
        <taxon>Eurotiales</taxon>
        <taxon>Aspergillaceae</taxon>
        <taxon>Aspergillus</taxon>
        <taxon>Aspergillus subgen. Nidulantes</taxon>
    </lineage>
</organism>
<proteinExistence type="predicted"/>
<accession>A0ABR4LIX6</accession>
<dbReference type="GeneID" id="98140850"/>
<feature type="compositionally biased region" description="Basic and acidic residues" evidence="1">
    <location>
        <begin position="20"/>
        <end position="36"/>
    </location>
</feature>
<evidence type="ECO:0000313" key="2">
    <source>
        <dbReference type="EMBL" id="KAL2864332.1"/>
    </source>
</evidence>
<feature type="region of interest" description="Disordered" evidence="1">
    <location>
        <begin position="166"/>
        <end position="209"/>
    </location>
</feature>
<evidence type="ECO:0000313" key="3">
    <source>
        <dbReference type="Proteomes" id="UP001610432"/>
    </source>
</evidence>
<gene>
    <name evidence="2" type="ORF">BJX67DRAFT_223314</name>
</gene>